<gene>
    <name evidence="10" type="ORF">DH2020_041953</name>
</gene>
<protein>
    <recommendedName>
        <fullName evidence="9">Dof-type domain-containing protein</fullName>
    </recommendedName>
</protein>
<evidence type="ECO:0000313" key="11">
    <source>
        <dbReference type="Proteomes" id="UP001318860"/>
    </source>
</evidence>
<comment type="caution">
    <text evidence="10">The sequence shown here is derived from an EMBL/GenBank/DDBJ whole genome shotgun (WGS) entry which is preliminary data.</text>
</comment>
<proteinExistence type="predicted"/>
<dbReference type="PANTHER" id="PTHR31089:SF22">
    <property type="entry name" value="CYCLIC DOF FACTOR 4"/>
    <property type="match status" value="1"/>
</dbReference>
<keyword evidence="7" id="KW-0539">Nucleus</keyword>
<evidence type="ECO:0000256" key="2">
    <source>
        <dbReference type="ARBA" id="ARBA00022771"/>
    </source>
</evidence>
<keyword evidence="6" id="KW-0804">Transcription</keyword>
<reference evidence="10 11" key="1">
    <citation type="journal article" date="2021" name="Comput. Struct. Biotechnol. J.">
        <title>De novo genome assembly of the potent medicinal plant Rehmannia glutinosa using nanopore technology.</title>
        <authorList>
            <person name="Ma L."/>
            <person name="Dong C."/>
            <person name="Song C."/>
            <person name="Wang X."/>
            <person name="Zheng X."/>
            <person name="Niu Y."/>
            <person name="Chen S."/>
            <person name="Feng W."/>
        </authorList>
    </citation>
    <scope>NUCLEOTIDE SEQUENCE [LARGE SCALE GENOMIC DNA]</scope>
    <source>
        <strain evidence="10">DH-2019</strain>
    </source>
</reference>
<evidence type="ECO:0000256" key="3">
    <source>
        <dbReference type="ARBA" id="ARBA00022833"/>
    </source>
</evidence>
<evidence type="ECO:0000313" key="10">
    <source>
        <dbReference type="EMBL" id="KAK6124296.1"/>
    </source>
</evidence>
<evidence type="ECO:0000256" key="1">
    <source>
        <dbReference type="ARBA" id="ARBA00022723"/>
    </source>
</evidence>
<dbReference type="Proteomes" id="UP001318860">
    <property type="component" value="Unassembled WGS sequence"/>
</dbReference>
<evidence type="ECO:0000259" key="9">
    <source>
        <dbReference type="Pfam" id="PF02701"/>
    </source>
</evidence>
<keyword evidence="1" id="KW-0479">Metal-binding</keyword>
<evidence type="ECO:0000256" key="6">
    <source>
        <dbReference type="ARBA" id="ARBA00023163"/>
    </source>
</evidence>
<feature type="domain" description="Dof-type" evidence="9">
    <location>
        <begin position="54"/>
        <end position="77"/>
    </location>
</feature>
<organism evidence="10 11">
    <name type="scientific">Rehmannia glutinosa</name>
    <name type="common">Chinese foxglove</name>
    <dbReference type="NCBI Taxonomy" id="99300"/>
    <lineage>
        <taxon>Eukaryota</taxon>
        <taxon>Viridiplantae</taxon>
        <taxon>Streptophyta</taxon>
        <taxon>Embryophyta</taxon>
        <taxon>Tracheophyta</taxon>
        <taxon>Spermatophyta</taxon>
        <taxon>Magnoliopsida</taxon>
        <taxon>eudicotyledons</taxon>
        <taxon>Gunneridae</taxon>
        <taxon>Pentapetalae</taxon>
        <taxon>asterids</taxon>
        <taxon>lamiids</taxon>
        <taxon>Lamiales</taxon>
        <taxon>Orobanchaceae</taxon>
        <taxon>Rehmannieae</taxon>
        <taxon>Rehmannia</taxon>
    </lineage>
</organism>
<accession>A0ABR0UP97</accession>
<dbReference type="InterPro" id="IPR003851">
    <property type="entry name" value="Znf_Dof"/>
</dbReference>
<dbReference type="Pfam" id="PF02701">
    <property type="entry name" value="Zn_ribbon_Dof"/>
    <property type="match status" value="1"/>
</dbReference>
<sequence length="130" mass="14196">MAEVQECKISPGIKLFGATITVKERSQTNNGHDDQEPKNSDQTVEKRPDKIIPCPRYWTAGGALRNVPVGAGRRKMKPPCRSLSEFSEGCLFDASGGGRLGFDGVGSGERRSTAVLGSFSGQEEEIRRRR</sequence>
<feature type="region of interest" description="Disordered" evidence="8">
    <location>
        <begin position="24"/>
        <end position="50"/>
    </location>
</feature>
<dbReference type="InterPro" id="IPR045174">
    <property type="entry name" value="Dof"/>
</dbReference>
<evidence type="ECO:0000256" key="5">
    <source>
        <dbReference type="ARBA" id="ARBA00023125"/>
    </source>
</evidence>
<name>A0ABR0UP97_REHGL</name>
<dbReference type="EMBL" id="JABTTQ020002410">
    <property type="protein sequence ID" value="KAK6124296.1"/>
    <property type="molecule type" value="Genomic_DNA"/>
</dbReference>
<evidence type="ECO:0000256" key="4">
    <source>
        <dbReference type="ARBA" id="ARBA00023015"/>
    </source>
</evidence>
<keyword evidence="2" id="KW-0863">Zinc-finger</keyword>
<keyword evidence="11" id="KW-1185">Reference proteome</keyword>
<keyword evidence="3" id="KW-0862">Zinc</keyword>
<keyword evidence="5" id="KW-0238">DNA-binding</keyword>
<evidence type="ECO:0000256" key="7">
    <source>
        <dbReference type="ARBA" id="ARBA00023242"/>
    </source>
</evidence>
<keyword evidence="4" id="KW-0805">Transcription regulation</keyword>
<dbReference type="PANTHER" id="PTHR31089">
    <property type="entry name" value="CYCLIC DOF FACTOR 2"/>
    <property type="match status" value="1"/>
</dbReference>
<evidence type="ECO:0000256" key="8">
    <source>
        <dbReference type="SAM" id="MobiDB-lite"/>
    </source>
</evidence>